<protein>
    <submittedName>
        <fullName evidence="4">Receptor-like protein kinase 2</fullName>
    </submittedName>
</protein>
<organism evidence="4">
    <name type="scientific">Tanacetum cinerariifolium</name>
    <name type="common">Dalmatian daisy</name>
    <name type="synonym">Chrysanthemum cinerariifolium</name>
    <dbReference type="NCBI Taxonomy" id="118510"/>
    <lineage>
        <taxon>Eukaryota</taxon>
        <taxon>Viridiplantae</taxon>
        <taxon>Streptophyta</taxon>
        <taxon>Embryophyta</taxon>
        <taxon>Tracheophyta</taxon>
        <taxon>Spermatophyta</taxon>
        <taxon>Magnoliopsida</taxon>
        <taxon>eudicotyledons</taxon>
        <taxon>Gunneridae</taxon>
        <taxon>Pentapetalae</taxon>
        <taxon>asterids</taxon>
        <taxon>campanulids</taxon>
        <taxon>Asterales</taxon>
        <taxon>Asteraceae</taxon>
        <taxon>Asteroideae</taxon>
        <taxon>Anthemideae</taxon>
        <taxon>Anthemidinae</taxon>
        <taxon>Tanacetum</taxon>
    </lineage>
</organism>
<feature type="non-terminal residue" evidence="4">
    <location>
        <position position="368"/>
    </location>
</feature>
<feature type="domain" description="Leucine-rich repeat-containing N-terminal plant-type" evidence="3">
    <location>
        <begin position="293"/>
        <end position="320"/>
    </location>
</feature>
<dbReference type="EMBL" id="BKCJ010000540">
    <property type="protein sequence ID" value="GEU34112.1"/>
    <property type="molecule type" value="Genomic_DNA"/>
</dbReference>
<sequence length="368" mass="41871">MESLHEFKSTPGLVSSIPKSTAFFCNVLNHVKMAILNIIPFLESELPVKYLRVPLISSRLLNRDCKVLVEKAKNKISDWKNKSVSFARRLQLYSLWVRLIHTYKLKGRSFWPVPLKADMSWGWLKLLQLRDLVRPFIWMKVGNGNTTSVWFDIWDYYCPLIKFLSPRDITGEGFNLLNHVSDLVLNNEWMWPQAWLLKALNLETITAPILDANSHDVPCWRDISADMDAVPPTLTHITSHLQPLAKKRTAKSILGRLLLAASSYYVWLKHNNRLFKKARRSPEELCDIIMVTSSLKDPAGVLLGWDLSNSDHCSWIGVTCGSRDGRVYGVNITGGGDSGEFTCLKYGMYSLYGFGVRKKCDGSGFKLS</sequence>
<dbReference type="GO" id="GO:0016301">
    <property type="term" value="F:kinase activity"/>
    <property type="evidence" value="ECO:0007669"/>
    <property type="project" value="UniProtKB-KW"/>
</dbReference>
<proteinExistence type="predicted"/>
<dbReference type="Pfam" id="PF08263">
    <property type="entry name" value="LRRNT_2"/>
    <property type="match status" value="1"/>
</dbReference>
<name>A0A6L2JBM6_TANCI</name>
<evidence type="ECO:0000256" key="2">
    <source>
        <dbReference type="ARBA" id="ARBA00022737"/>
    </source>
</evidence>
<evidence type="ECO:0000259" key="3">
    <source>
        <dbReference type="Pfam" id="PF08263"/>
    </source>
</evidence>
<keyword evidence="1" id="KW-0433">Leucine-rich repeat</keyword>
<keyword evidence="4" id="KW-0808">Transferase</keyword>
<keyword evidence="4" id="KW-0418">Kinase</keyword>
<accession>A0A6L2JBM6</accession>
<reference evidence="4" key="1">
    <citation type="journal article" date="2019" name="Sci. Rep.">
        <title>Draft genome of Tanacetum cinerariifolium, the natural source of mosquito coil.</title>
        <authorList>
            <person name="Yamashiro T."/>
            <person name="Shiraishi A."/>
            <person name="Satake H."/>
            <person name="Nakayama K."/>
        </authorList>
    </citation>
    <scope>NUCLEOTIDE SEQUENCE</scope>
</reference>
<comment type="caution">
    <text evidence="4">The sequence shown here is derived from an EMBL/GenBank/DDBJ whole genome shotgun (WGS) entry which is preliminary data.</text>
</comment>
<dbReference type="Gene3D" id="3.80.10.10">
    <property type="entry name" value="Ribonuclease Inhibitor"/>
    <property type="match status" value="1"/>
</dbReference>
<keyword evidence="2" id="KW-0677">Repeat</keyword>
<dbReference type="InterPro" id="IPR013210">
    <property type="entry name" value="LRR_N_plant-typ"/>
</dbReference>
<evidence type="ECO:0000256" key="1">
    <source>
        <dbReference type="ARBA" id="ARBA00022614"/>
    </source>
</evidence>
<dbReference type="PANTHER" id="PTHR33116:SF84">
    <property type="entry name" value="RNA-DIRECTED DNA POLYMERASE"/>
    <property type="match status" value="1"/>
</dbReference>
<gene>
    <name evidence="4" type="ORF">Tci_006090</name>
</gene>
<evidence type="ECO:0000313" key="4">
    <source>
        <dbReference type="EMBL" id="GEU34112.1"/>
    </source>
</evidence>
<dbReference type="AlphaFoldDB" id="A0A6L2JBM6"/>
<dbReference type="InterPro" id="IPR032675">
    <property type="entry name" value="LRR_dom_sf"/>
</dbReference>
<dbReference type="PANTHER" id="PTHR33116">
    <property type="entry name" value="REVERSE TRANSCRIPTASE ZINC-BINDING DOMAIN-CONTAINING PROTEIN-RELATED-RELATED"/>
    <property type="match status" value="1"/>
</dbReference>
<keyword evidence="4" id="KW-0675">Receptor</keyword>